<evidence type="ECO:0000256" key="1">
    <source>
        <dbReference type="SAM" id="Phobius"/>
    </source>
</evidence>
<sequence>MACSQSCNQGRNCTCRQACELPELEAPRSWIGHLVDLLIVILGALLICYLVGVFGPALDSHASEWPQSQALVDAQRAAVREFHKDMAAAKLCRQEHGESSFTWTAAGELVCIPRHGKRQLASNP</sequence>
<feature type="transmembrane region" description="Helical" evidence="1">
    <location>
        <begin position="30"/>
        <end position="54"/>
    </location>
</feature>
<organism evidence="2">
    <name type="scientific">uncultured Caudovirales phage</name>
    <dbReference type="NCBI Taxonomy" id="2100421"/>
    <lineage>
        <taxon>Viruses</taxon>
        <taxon>Duplodnaviria</taxon>
        <taxon>Heunggongvirae</taxon>
        <taxon>Uroviricota</taxon>
        <taxon>Caudoviricetes</taxon>
        <taxon>Peduoviridae</taxon>
        <taxon>Maltschvirus</taxon>
        <taxon>Maltschvirus maltsch</taxon>
    </lineage>
</organism>
<reference evidence="2" key="1">
    <citation type="submission" date="2020-05" db="EMBL/GenBank/DDBJ databases">
        <authorList>
            <person name="Chiriac C."/>
            <person name="Salcher M."/>
            <person name="Ghai R."/>
            <person name="Kavagutti S V."/>
        </authorList>
    </citation>
    <scope>NUCLEOTIDE SEQUENCE</scope>
</reference>
<dbReference type="EMBL" id="LR798286">
    <property type="protein sequence ID" value="CAB5220812.1"/>
    <property type="molecule type" value="Genomic_DNA"/>
</dbReference>
<evidence type="ECO:0000313" key="2">
    <source>
        <dbReference type="EMBL" id="CAB5220812.1"/>
    </source>
</evidence>
<accession>A0A6J7WVV6</accession>
<name>A0A6J7WVV6_9CAUD</name>
<keyword evidence="1" id="KW-0472">Membrane</keyword>
<keyword evidence="1" id="KW-1133">Transmembrane helix</keyword>
<proteinExistence type="predicted"/>
<keyword evidence="1" id="KW-0812">Transmembrane</keyword>
<protein>
    <submittedName>
        <fullName evidence="2">Uncharacterized protein</fullName>
    </submittedName>
</protein>
<gene>
    <name evidence="2" type="ORF">UFOVP241_35</name>
</gene>